<dbReference type="eggNOG" id="ENOG5032Y4N">
    <property type="taxonomic scope" value="Bacteria"/>
</dbReference>
<dbReference type="Proteomes" id="UP000012589">
    <property type="component" value="Unassembled WGS sequence"/>
</dbReference>
<comment type="caution">
    <text evidence="2">The sequence shown here is derived from an EMBL/GenBank/DDBJ whole genome shotgun (WGS) entry which is preliminary data.</text>
</comment>
<accession>N2BFQ0</accession>
<keyword evidence="3" id="KW-1185">Reference proteome</keyword>
<feature type="domain" description="Protein CotJB" evidence="1">
    <location>
        <begin position="9"/>
        <end position="83"/>
    </location>
</feature>
<organism evidence="2 3">
    <name type="scientific">Eubacterium plexicaudatum ASF492</name>
    <dbReference type="NCBI Taxonomy" id="1235802"/>
    <lineage>
        <taxon>Bacteria</taxon>
        <taxon>Bacillati</taxon>
        <taxon>Bacillota</taxon>
        <taxon>Clostridia</taxon>
        <taxon>Eubacteriales</taxon>
        <taxon>Eubacteriaceae</taxon>
        <taxon>Eubacterium</taxon>
    </lineage>
</organism>
<evidence type="ECO:0000259" key="1">
    <source>
        <dbReference type="Pfam" id="PF12652"/>
    </source>
</evidence>
<evidence type="ECO:0000313" key="3">
    <source>
        <dbReference type="Proteomes" id="UP000012589"/>
    </source>
</evidence>
<name>N2BFQ0_9FIRM</name>
<protein>
    <recommendedName>
        <fullName evidence="1">Protein CotJB domain-containing protein</fullName>
    </recommendedName>
</protein>
<dbReference type="HOGENOM" id="CLU_163198_0_0_9"/>
<sequence length="87" mass="10435">MNQAKNRQELLSWINKVSFMAYDMALYLDTHPDDQQAFEFFQKYSQMRRQALSNYAAQFGPLTMDCINTDDHWQWADQPWPWEGGYC</sequence>
<proteinExistence type="predicted"/>
<gene>
    <name evidence="2" type="ORF">C823_00139</name>
</gene>
<evidence type="ECO:0000313" key="2">
    <source>
        <dbReference type="EMBL" id="EMZ38976.1"/>
    </source>
</evidence>
<dbReference type="PIRSF" id="PIRSF010606">
    <property type="entry name" value="Spore_coat_CotJB"/>
    <property type="match status" value="1"/>
</dbReference>
<dbReference type="InterPro" id="IPR016571">
    <property type="entry name" value="Spore_coat_assembly_CotJB"/>
</dbReference>
<dbReference type="InterPro" id="IPR024207">
    <property type="entry name" value="CotJB_dom"/>
</dbReference>
<dbReference type="OrthoDB" id="9804099at2"/>
<reference evidence="2 3" key="1">
    <citation type="journal article" date="2014" name="Genome Announc.">
        <title>Draft genome sequences of the altered schaedler flora, a defined bacterial community from gnotobiotic mice.</title>
        <authorList>
            <person name="Wannemuehler M.J."/>
            <person name="Overstreet A.M."/>
            <person name="Ward D.V."/>
            <person name="Phillips G.J."/>
        </authorList>
    </citation>
    <scope>NUCLEOTIDE SEQUENCE [LARGE SCALE GENOMIC DNA]</scope>
    <source>
        <strain evidence="2 3">ASF492</strain>
    </source>
</reference>
<dbReference type="PATRIC" id="fig|1235802.3.peg.151"/>
<dbReference type="Pfam" id="PF12652">
    <property type="entry name" value="CotJB"/>
    <property type="match status" value="1"/>
</dbReference>
<dbReference type="AlphaFoldDB" id="N2BFQ0"/>
<dbReference type="EMBL" id="AQFT01000005">
    <property type="protein sequence ID" value="EMZ38976.1"/>
    <property type="molecule type" value="Genomic_DNA"/>
</dbReference>
<dbReference type="STRING" id="1235802.C823_00139"/>